<gene>
    <name evidence="8" type="ORF">DMP07_08255</name>
</gene>
<dbReference type="OrthoDB" id="9763453at2"/>
<dbReference type="PROSITE" id="PS00105">
    <property type="entry name" value="AA_TRANSFER_CLASS_1"/>
    <property type="match status" value="1"/>
</dbReference>
<evidence type="ECO:0000313" key="9">
    <source>
        <dbReference type="Proteomes" id="UP000267368"/>
    </source>
</evidence>
<name>A0A3N0ADN1_9ACTN</name>
<dbReference type="Gene3D" id="3.40.640.10">
    <property type="entry name" value="Type I PLP-dependent aspartate aminotransferase-like (Major domain)"/>
    <property type="match status" value="1"/>
</dbReference>
<dbReference type="PANTHER" id="PTHR46383:SF3">
    <property type="entry name" value="ASPARTATE AMINOTRANSFERASE-RELATED"/>
    <property type="match status" value="1"/>
</dbReference>
<dbReference type="RefSeq" id="WP_123198669.1">
    <property type="nucleotide sequence ID" value="NZ_QICB01000008.1"/>
</dbReference>
<dbReference type="EC" id="2.6.1.-" evidence="6"/>
<keyword evidence="3 6" id="KW-0032">Aminotransferase</keyword>
<dbReference type="GO" id="GO:0006520">
    <property type="term" value="P:amino acid metabolic process"/>
    <property type="evidence" value="ECO:0007669"/>
    <property type="project" value="InterPro"/>
</dbReference>
<dbReference type="GO" id="GO:0008483">
    <property type="term" value="F:transaminase activity"/>
    <property type="evidence" value="ECO:0007669"/>
    <property type="project" value="UniProtKB-KW"/>
</dbReference>
<dbReference type="AlphaFoldDB" id="A0A3N0ADN1"/>
<dbReference type="FunFam" id="3.40.640.10:FF:000033">
    <property type="entry name" value="Aspartate aminotransferase"/>
    <property type="match status" value="1"/>
</dbReference>
<dbReference type="PRINTS" id="PR00753">
    <property type="entry name" value="ACCSYNTHASE"/>
</dbReference>
<dbReference type="EMBL" id="QICB01000008">
    <property type="protein sequence ID" value="RNL18695.1"/>
    <property type="molecule type" value="Genomic_DNA"/>
</dbReference>
<evidence type="ECO:0000256" key="6">
    <source>
        <dbReference type="RuleBase" id="RU000481"/>
    </source>
</evidence>
<organism evidence="8 9">
    <name type="scientific">Slackia faecicanis</name>
    <dbReference type="NCBI Taxonomy" id="255723"/>
    <lineage>
        <taxon>Bacteria</taxon>
        <taxon>Bacillati</taxon>
        <taxon>Actinomycetota</taxon>
        <taxon>Coriobacteriia</taxon>
        <taxon>Eggerthellales</taxon>
        <taxon>Eggerthellaceae</taxon>
        <taxon>Slackia</taxon>
    </lineage>
</organism>
<evidence type="ECO:0000313" key="8">
    <source>
        <dbReference type="EMBL" id="RNL18695.1"/>
    </source>
</evidence>
<comment type="caution">
    <text evidence="8">The sequence shown here is derived from an EMBL/GenBank/DDBJ whole genome shotgun (WGS) entry which is preliminary data.</text>
</comment>
<keyword evidence="5" id="KW-0663">Pyridoxal phosphate</keyword>
<dbReference type="CDD" id="cd00609">
    <property type="entry name" value="AAT_like"/>
    <property type="match status" value="1"/>
</dbReference>
<evidence type="ECO:0000256" key="4">
    <source>
        <dbReference type="ARBA" id="ARBA00022679"/>
    </source>
</evidence>
<sequence length="384" mass="41950">MALELNDALDSLQLSGIRRITAKAKQTPGCVLLTLGEPDGNTADEVKREVGVSLEANDTHYPPNNGKEGLRNTLSAHMARRGLSYSADEVIVTCGATEALFVALTCVMNPGDEVIVPTPAFGLYESIVTLNRGVFVALDTSKTEFQIDDEALRSVASPRTKAIVITSPNNPTGCAYDEESLAAVARFACEHDVFVICDDVYASLVYDDFPYRGFACRYPDLRDRVIVCDSFSKPYAMTGWRLGWVAADASIAAQMAKIHQYMVSSVPSFVQRAAERALEQDVAPARGVYRERRDYVLRRLDAMGLPCVHPAGAFYAFPSIERFGMPSEEFCLRLIDEEGVALVPGSCFSAEGFVRLSYCCSMESIEAGLDRLERFVLGLEGAQG</sequence>
<reference evidence="9" key="1">
    <citation type="submission" date="2018-05" db="EMBL/GenBank/DDBJ databases">
        <title>Genome Sequencing of selected type strains of the family Eggerthellaceae.</title>
        <authorList>
            <person name="Danylec N."/>
            <person name="Stoll D.A."/>
            <person name="Doetsch A."/>
            <person name="Huch M."/>
        </authorList>
    </citation>
    <scope>NUCLEOTIDE SEQUENCE [LARGE SCALE GENOMIC DNA]</scope>
    <source>
        <strain evidence="9">DSM 17537</strain>
    </source>
</reference>
<evidence type="ECO:0000256" key="1">
    <source>
        <dbReference type="ARBA" id="ARBA00001933"/>
    </source>
</evidence>
<dbReference type="Proteomes" id="UP000267368">
    <property type="component" value="Unassembled WGS sequence"/>
</dbReference>
<proteinExistence type="inferred from homology"/>
<keyword evidence="9" id="KW-1185">Reference proteome</keyword>
<dbReference type="Gene3D" id="3.90.1150.10">
    <property type="entry name" value="Aspartate Aminotransferase, domain 1"/>
    <property type="match status" value="1"/>
</dbReference>
<comment type="similarity">
    <text evidence="2 6">Belongs to the class-I pyridoxal-phosphate-dependent aminotransferase family.</text>
</comment>
<dbReference type="InterPro" id="IPR015424">
    <property type="entry name" value="PyrdxlP-dep_Trfase"/>
</dbReference>
<evidence type="ECO:0000259" key="7">
    <source>
        <dbReference type="Pfam" id="PF00155"/>
    </source>
</evidence>
<dbReference type="Pfam" id="PF00155">
    <property type="entry name" value="Aminotran_1_2"/>
    <property type="match status" value="1"/>
</dbReference>
<dbReference type="InterPro" id="IPR015422">
    <property type="entry name" value="PyrdxlP-dep_Trfase_small"/>
</dbReference>
<dbReference type="InterPro" id="IPR004838">
    <property type="entry name" value="NHTrfase_class1_PyrdxlP-BS"/>
</dbReference>
<evidence type="ECO:0000256" key="5">
    <source>
        <dbReference type="ARBA" id="ARBA00022898"/>
    </source>
</evidence>
<accession>A0A3N0ADN1</accession>
<dbReference type="SUPFAM" id="SSF53383">
    <property type="entry name" value="PLP-dependent transferases"/>
    <property type="match status" value="1"/>
</dbReference>
<feature type="domain" description="Aminotransferase class I/classII large" evidence="7">
    <location>
        <begin position="30"/>
        <end position="372"/>
    </location>
</feature>
<dbReference type="InterPro" id="IPR050596">
    <property type="entry name" value="AspAT/PAT-like"/>
</dbReference>
<dbReference type="InterPro" id="IPR004839">
    <property type="entry name" value="Aminotransferase_I/II_large"/>
</dbReference>
<dbReference type="GO" id="GO:0030170">
    <property type="term" value="F:pyridoxal phosphate binding"/>
    <property type="evidence" value="ECO:0007669"/>
    <property type="project" value="InterPro"/>
</dbReference>
<protein>
    <recommendedName>
        <fullName evidence="6">Aminotransferase</fullName>
        <ecNumber evidence="6">2.6.1.-</ecNumber>
    </recommendedName>
</protein>
<evidence type="ECO:0000256" key="3">
    <source>
        <dbReference type="ARBA" id="ARBA00022576"/>
    </source>
</evidence>
<evidence type="ECO:0000256" key="2">
    <source>
        <dbReference type="ARBA" id="ARBA00007441"/>
    </source>
</evidence>
<dbReference type="InterPro" id="IPR015421">
    <property type="entry name" value="PyrdxlP-dep_Trfase_major"/>
</dbReference>
<keyword evidence="4 6" id="KW-0808">Transferase</keyword>
<comment type="cofactor">
    <cofactor evidence="1 6">
        <name>pyridoxal 5'-phosphate</name>
        <dbReference type="ChEBI" id="CHEBI:597326"/>
    </cofactor>
</comment>
<dbReference type="PANTHER" id="PTHR46383">
    <property type="entry name" value="ASPARTATE AMINOTRANSFERASE"/>
    <property type="match status" value="1"/>
</dbReference>